<organism evidence="7 8">
    <name type="scientific">Azospirillum brasilense</name>
    <dbReference type="NCBI Taxonomy" id="192"/>
    <lineage>
        <taxon>Bacteria</taxon>
        <taxon>Pseudomonadati</taxon>
        <taxon>Pseudomonadota</taxon>
        <taxon>Alphaproteobacteria</taxon>
        <taxon>Rhodospirillales</taxon>
        <taxon>Azospirillaceae</taxon>
        <taxon>Azospirillum</taxon>
    </lineage>
</organism>
<comment type="similarity">
    <text evidence="1 5">Belongs to the aldehyde dehydrogenase family.</text>
</comment>
<protein>
    <submittedName>
        <fullName evidence="7">NADP-dependent succinate-semialdehyde dehydrogenase I</fullName>
    </submittedName>
</protein>
<evidence type="ECO:0000256" key="2">
    <source>
        <dbReference type="ARBA" id="ARBA00023002"/>
    </source>
</evidence>
<dbReference type="PANTHER" id="PTHR43353:SF5">
    <property type="entry name" value="SUCCINATE-SEMIALDEHYDE DEHYDROGENASE, MITOCHONDRIAL"/>
    <property type="match status" value="1"/>
</dbReference>
<dbReference type="CDD" id="cd07103">
    <property type="entry name" value="ALDH_F5_SSADH_GabD"/>
    <property type="match status" value="1"/>
</dbReference>
<dbReference type="FunFam" id="3.40.605.10:FF:000026">
    <property type="entry name" value="Aldehyde dehydrogenase, putative"/>
    <property type="match status" value="1"/>
</dbReference>
<accession>A0A4D8PVP8</accession>
<evidence type="ECO:0000256" key="4">
    <source>
        <dbReference type="PROSITE-ProRule" id="PRU10007"/>
    </source>
</evidence>
<dbReference type="NCBIfam" id="TIGR01780">
    <property type="entry name" value="SSADH"/>
    <property type="match status" value="1"/>
</dbReference>
<dbReference type="EMBL" id="CP032330">
    <property type="protein sequence ID" value="QCO01611.1"/>
    <property type="molecule type" value="Genomic_DNA"/>
</dbReference>
<dbReference type="FunFam" id="3.40.309.10:FF:000004">
    <property type="entry name" value="Succinate-semialdehyde dehydrogenase I"/>
    <property type="match status" value="1"/>
</dbReference>
<dbReference type="InterPro" id="IPR016163">
    <property type="entry name" value="Ald_DH_C"/>
</dbReference>
<reference evidence="7 8" key="1">
    <citation type="submission" date="2018-09" db="EMBL/GenBank/DDBJ databases">
        <title>Whole genome based analysis of evolution and adaptive divergence in Indian and Brazilian strains of Azospirillum brasilense.</title>
        <authorList>
            <person name="Singh C."/>
            <person name="Tripathi A.K."/>
        </authorList>
    </citation>
    <scope>NUCLEOTIDE SEQUENCE [LARGE SCALE GENOMIC DNA]</scope>
    <source>
        <strain evidence="7 8">MTCC4036</strain>
    </source>
</reference>
<evidence type="ECO:0000256" key="1">
    <source>
        <dbReference type="ARBA" id="ARBA00009986"/>
    </source>
</evidence>
<keyword evidence="2 5" id="KW-0560">Oxidoreductase</keyword>
<dbReference type="Gene3D" id="3.40.605.10">
    <property type="entry name" value="Aldehyde Dehydrogenase, Chain A, domain 1"/>
    <property type="match status" value="1"/>
</dbReference>
<dbReference type="InterPro" id="IPR010102">
    <property type="entry name" value="Succ_semiAld_DH"/>
</dbReference>
<dbReference type="Proteomes" id="UP000298596">
    <property type="component" value="Chromosome"/>
</dbReference>
<dbReference type="NCBIfam" id="NF008415">
    <property type="entry name" value="PRK11241.1"/>
    <property type="match status" value="1"/>
</dbReference>
<dbReference type="GO" id="GO:0004777">
    <property type="term" value="F:succinate-semialdehyde dehydrogenase (NAD+) activity"/>
    <property type="evidence" value="ECO:0007669"/>
    <property type="project" value="TreeGrafter"/>
</dbReference>
<dbReference type="GO" id="GO:0009450">
    <property type="term" value="P:gamma-aminobutyric acid catabolic process"/>
    <property type="evidence" value="ECO:0007669"/>
    <property type="project" value="InterPro"/>
</dbReference>
<dbReference type="SUPFAM" id="SSF53720">
    <property type="entry name" value="ALDH-like"/>
    <property type="match status" value="1"/>
</dbReference>
<dbReference type="InterPro" id="IPR016161">
    <property type="entry name" value="Ald_DH/histidinol_DH"/>
</dbReference>
<dbReference type="AlphaFoldDB" id="A0A4D8PVP8"/>
<evidence type="ECO:0000256" key="5">
    <source>
        <dbReference type="RuleBase" id="RU003345"/>
    </source>
</evidence>
<dbReference type="Gene3D" id="3.40.309.10">
    <property type="entry name" value="Aldehyde Dehydrogenase, Chain A, domain 2"/>
    <property type="match status" value="1"/>
</dbReference>
<evidence type="ECO:0000259" key="6">
    <source>
        <dbReference type="Pfam" id="PF00171"/>
    </source>
</evidence>
<dbReference type="PROSITE" id="PS00687">
    <property type="entry name" value="ALDEHYDE_DEHYDR_GLU"/>
    <property type="match status" value="1"/>
</dbReference>
<gene>
    <name evidence="7" type="ORF">D3867_05895</name>
</gene>
<dbReference type="GO" id="GO:0005829">
    <property type="term" value="C:cytosol"/>
    <property type="evidence" value="ECO:0007669"/>
    <property type="project" value="TreeGrafter"/>
</dbReference>
<proteinExistence type="inferred from homology"/>
<dbReference type="InterPro" id="IPR016160">
    <property type="entry name" value="Ald_DH_CS_CYS"/>
</dbReference>
<dbReference type="InterPro" id="IPR015590">
    <property type="entry name" value="Aldehyde_DH_dom"/>
</dbReference>
<dbReference type="FunFam" id="3.40.605.10:FF:000005">
    <property type="entry name" value="Succinate-semialdehyde dehydrogenase I"/>
    <property type="match status" value="1"/>
</dbReference>
<keyword evidence="3" id="KW-0558">Oxidation</keyword>
<feature type="domain" description="Aldehyde dehydrogenase" evidence="6">
    <location>
        <begin position="30"/>
        <end position="489"/>
    </location>
</feature>
<evidence type="ECO:0000256" key="3">
    <source>
        <dbReference type="ARBA" id="ARBA00023097"/>
    </source>
</evidence>
<sequence>MPYDSVDTARRLGLKDAELLRFQCFVDGRWIDADSGKTVEVTNPADGSVLGSVPMMGADETRRAIDAAERAWPAWRALTAKERAKTLRTWFDLMMANQEDIARIMTAEQGKPLAEARGEVTYAASFIEWFAEEGKRVYGDTIPQHLPGRRIVVTKEPIGVTAAITPWNFPAAMITRKAGPALAAGCPMVIKPATATPLTALAMAVLAERAGIPAGILSVVTGSARAIGGEMTGNPTVRKLTFTGSTEIGKELMAQCAGTVKKVSLELGGNAPFLVFNDADLDEAVKGAIASKYRNTGQTCVCANRLLVQSGVYDAFAAKLAEAVRALKVGPGLTTEGAQQGPLIDMAAVEKVEDHIRDATEKGARVVLGGKRHELGGSFFEPTILADVTPAMKVAREETFGPVAPLFRFETEEEAVRMANATEFGLAAYFYSRDIGRVWRVAEALEYGIVGINEGIISTEVAPFGGMKESGIGREGSKYGIEDYLEIKYLCMGGIGG</sequence>
<dbReference type="Pfam" id="PF00171">
    <property type="entry name" value="Aldedh"/>
    <property type="match status" value="1"/>
</dbReference>
<dbReference type="InterPro" id="IPR016162">
    <property type="entry name" value="Ald_DH_N"/>
</dbReference>
<evidence type="ECO:0000313" key="8">
    <source>
        <dbReference type="Proteomes" id="UP000298596"/>
    </source>
</evidence>
<name>A0A4D8PVP8_AZOBR</name>
<dbReference type="InterPro" id="IPR029510">
    <property type="entry name" value="Ald_DH_CS_GLU"/>
</dbReference>
<feature type="active site" evidence="4">
    <location>
        <position position="266"/>
    </location>
</feature>
<evidence type="ECO:0000313" key="7">
    <source>
        <dbReference type="EMBL" id="QCO01611.1"/>
    </source>
</evidence>
<dbReference type="PANTHER" id="PTHR43353">
    <property type="entry name" value="SUCCINATE-SEMIALDEHYDE DEHYDROGENASE, MITOCHONDRIAL"/>
    <property type="match status" value="1"/>
</dbReference>
<dbReference type="PROSITE" id="PS00070">
    <property type="entry name" value="ALDEHYDE_DEHYDR_CYS"/>
    <property type="match status" value="1"/>
</dbReference>
<dbReference type="InterPro" id="IPR050740">
    <property type="entry name" value="Aldehyde_DH_Superfamily"/>
</dbReference>